<dbReference type="HOGENOM" id="CLU_2072959_0_0_1"/>
<proteinExistence type="predicted"/>
<dbReference type="EMBL" id="GG697349">
    <property type="protein sequence ID" value="EFQ30381.1"/>
    <property type="molecule type" value="Genomic_DNA"/>
</dbReference>
<sequence length="118" mass="11878">MAPTSRASTGLAAHAAIPTSPYGGSCPSTSSTSTGHATGSCASTTGGGSVCFVQEPPYTGASWGNFNRKRDVQGGDDEAPAGCGRPQELGLPDGTRVSLAFDSPDDISEQFQEPKIAA</sequence>
<protein>
    <submittedName>
        <fullName evidence="2">Uncharacterized protein</fullName>
    </submittedName>
</protein>
<organism evidence="3">
    <name type="scientific">Colletotrichum graminicola (strain M1.001 / M2 / FGSC 10212)</name>
    <name type="common">Maize anthracnose fungus</name>
    <name type="synonym">Glomerella graminicola</name>
    <dbReference type="NCBI Taxonomy" id="645133"/>
    <lineage>
        <taxon>Eukaryota</taxon>
        <taxon>Fungi</taxon>
        <taxon>Dikarya</taxon>
        <taxon>Ascomycota</taxon>
        <taxon>Pezizomycotina</taxon>
        <taxon>Sordariomycetes</taxon>
        <taxon>Hypocreomycetidae</taxon>
        <taxon>Glomerellales</taxon>
        <taxon>Glomerellaceae</taxon>
        <taxon>Colletotrichum</taxon>
        <taxon>Colletotrichum graminicola species complex</taxon>
    </lineage>
</organism>
<dbReference type="VEuPathDB" id="FungiDB:GLRG_05525"/>
<dbReference type="Proteomes" id="UP000008782">
    <property type="component" value="Unassembled WGS sequence"/>
</dbReference>
<name>E3QHP3_COLGM</name>
<keyword evidence="3" id="KW-1185">Reference proteome</keyword>
<dbReference type="eggNOG" id="ENOG502RMB3">
    <property type="taxonomic scope" value="Eukaryota"/>
</dbReference>
<dbReference type="RefSeq" id="XP_008094401.1">
    <property type="nucleotide sequence ID" value="XM_008096210.1"/>
</dbReference>
<reference evidence="3" key="1">
    <citation type="journal article" date="2012" name="Nat. Genet.">
        <title>Lifestyle transitions in plant pathogenic Colletotrichum fungi deciphered by genome and transcriptome analyses.</title>
        <authorList>
            <person name="O'Connell R.J."/>
            <person name="Thon M.R."/>
            <person name="Hacquard S."/>
            <person name="Amyotte S.G."/>
            <person name="Kleemann J."/>
            <person name="Torres M.F."/>
            <person name="Damm U."/>
            <person name="Buiate E.A."/>
            <person name="Epstein L."/>
            <person name="Alkan N."/>
            <person name="Altmueller J."/>
            <person name="Alvarado-Balderrama L."/>
            <person name="Bauser C.A."/>
            <person name="Becker C."/>
            <person name="Birren B.W."/>
            <person name="Chen Z."/>
            <person name="Choi J."/>
            <person name="Crouch J.A."/>
            <person name="Duvick J.P."/>
            <person name="Farman M.A."/>
            <person name="Gan P."/>
            <person name="Heiman D."/>
            <person name="Henrissat B."/>
            <person name="Howard R.J."/>
            <person name="Kabbage M."/>
            <person name="Koch C."/>
            <person name="Kracher B."/>
            <person name="Kubo Y."/>
            <person name="Law A.D."/>
            <person name="Lebrun M.-H."/>
            <person name="Lee Y.-H."/>
            <person name="Miyara I."/>
            <person name="Moore N."/>
            <person name="Neumann U."/>
            <person name="Nordstroem K."/>
            <person name="Panaccione D.G."/>
            <person name="Panstruga R."/>
            <person name="Place M."/>
            <person name="Proctor R.H."/>
            <person name="Prusky D."/>
            <person name="Rech G."/>
            <person name="Reinhardt R."/>
            <person name="Rollins J.A."/>
            <person name="Rounsley S."/>
            <person name="Schardl C.L."/>
            <person name="Schwartz D.C."/>
            <person name="Shenoy N."/>
            <person name="Shirasu K."/>
            <person name="Sikhakolli U.R."/>
            <person name="Stueber K."/>
            <person name="Sukno S.A."/>
            <person name="Sweigard J.A."/>
            <person name="Takano Y."/>
            <person name="Takahara H."/>
            <person name="Trail F."/>
            <person name="van der Does H.C."/>
            <person name="Voll L.M."/>
            <person name="Will I."/>
            <person name="Young S."/>
            <person name="Zeng Q."/>
            <person name="Zhang J."/>
            <person name="Zhou S."/>
            <person name="Dickman M.B."/>
            <person name="Schulze-Lefert P."/>
            <person name="Ver Loren van Themaat E."/>
            <person name="Ma L.-J."/>
            <person name="Vaillancourt L.J."/>
        </authorList>
    </citation>
    <scope>NUCLEOTIDE SEQUENCE [LARGE SCALE GENOMIC DNA]</scope>
    <source>
        <strain evidence="3">M1.001 / M2 / FGSC 10212</strain>
    </source>
</reference>
<evidence type="ECO:0000313" key="2">
    <source>
        <dbReference type="EMBL" id="EFQ30381.1"/>
    </source>
</evidence>
<feature type="compositionally biased region" description="Low complexity" evidence="1">
    <location>
        <begin position="18"/>
        <end position="41"/>
    </location>
</feature>
<evidence type="ECO:0000313" key="3">
    <source>
        <dbReference type="Proteomes" id="UP000008782"/>
    </source>
</evidence>
<evidence type="ECO:0000256" key="1">
    <source>
        <dbReference type="SAM" id="MobiDB-lite"/>
    </source>
</evidence>
<feature type="region of interest" description="Disordered" evidence="1">
    <location>
        <begin position="1"/>
        <end position="41"/>
    </location>
</feature>
<dbReference type="OrthoDB" id="5383526at2759"/>
<dbReference type="GeneID" id="24410890"/>
<dbReference type="AlphaFoldDB" id="E3QHP3"/>
<gene>
    <name evidence="2" type="ORF">GLRG_05525</name>
</gene>
<feature type="region of interest" description="Disordered" evidence="1">
    <location>
        <begin position="59"/>
        <end position="118"/>
    </location>
</feature>
<accession>E3QHP3</accession>